<dbReference type="PRINTS" id="PR00014">
    <property type="entry name" value="FNTYPEIII"/>
</dbReference>
<dbReference type="SUPFAM" id="SSF49265">
    <property type="entry name" value="Fibronectin type III"/>
    <property type="match status" value="3"/>
</dbReference>
<dbReference type="Gene3D" id="2.60.40.10">
    <property type="entry name" value="Immunoglobulins"/>
    <property type="match status" value="6"/>
</dbReference>
<keyword evidence="2" id="KW-0393">Immunoglobulin domain</keyword>
<dbReference type="SMART" id="SM00060">
    <property type="entry name" value="FN3"/>
    <property type="match status" value="4"/>
</dbReference>
<dbReference type="Bgee" id="ENSNBRG00000021451">
    <property type="expression patterns" value="Expressed in muscle tissue and 4 other cell types or tissues"/>
</dbReference>
<dbReference type="InterPro" id="IPR036116">
    <property type="entry name" value="FN3_sf"/>
</dbReference>
<dbReference type="AlphaFoldDB" id="A0A3Q4N6T3"/>
<dbReference type="SMART" id="SM00408">
    <property type="entry name" value="IGc2"/>
    <property type="match status" value="2"/>
</dbReference>
<dbReference type="CDD" id="cd05748">
    <property type="entry name" value="Ig_Titin_like"/>
    <property type="match status" value="1"/>
</dbReference>
<dbReference type="InterPro" id="IPR007110">
    <property type="entry name" value="Ig-like_dom"/>
</dbReference>
<dbReference type="Pfam" id="PF00041">
    <property type="entry name" value="fn3"/>
    <property type="match status" value="4"/>
</dbReference>
<dbReference type="PROSITE" id="PS50835">
    <property type="entry name" value="IG_LIKE"/>
    <property type="match status" value="2"/>
</dbReference>
<organism evidence="5 6">
    <name type="scientific">Neolamprologus brichardi</name>
    <name type="common">Fairy cichlid</name>
    <name type="synonym">Lamprologus brichardi</name>
    <dbReference type="NCBI Taxonomy" id="32507"/>
    <lineage>
        <taxon>Eukaryota</taxon>
        <taxon>Metazoa</taxon>
        <taxon>Chordata</taxon>
        <taxon>Craniata</taxon>
        <taxon>Vertebrata</taxon>
        <taxon>Euteleostomi</taxon>
        <taxon>Actinopterygii</taxon>
        <taxon>Neopterygii</taxon>
        <taxon>Teleostei</taxon>
        <taxon>Neoteleostei</taxon>
        <taxon>Acanthomorphata</taxon>
        <taxon>Ovalentaria</taxon>
        <taxon>Cichlomorphae</taxon>
        <taxon>Cichliformes</taxon>
        <taxon>Cichlidae</taxon>
        <taxon>African cichlids</taxon>
        <taxon>Pseudocrenilabrinae</taxon>
        <taxon>Lamprologini</taxon>
        <taxon>Neolamprologus</taxon>
    </lineage>
</organism>
<dbReference type="GO" id="GO:0048738">
    <property type="term" value="P:cardiac muscle tissue development"/>
    <property type="evidence" value="ECO:0007669"/>
    <property type="project" value="TreeGrafter"/>
</dbReference>
<evidence type="ECO:0000259" key="3">
    <source>
        <dbReference type="PROSITE" id="PS50835"/>
    </source>
</evidence>
<feature type="domain" description="Fibronectin type-III" evidence="4">
    <location>
        <begin position="88"/>
        <end position="197"/>
    </location>
</feature>
<dbReference type="GeneTree" id="ENSGT01150000286978"/>
<dbReference type="InterPro" id="IPR036179">
    <property type="entry name" value="Ig-like_dom_sf"/>
</dbReference>
<feature type="domain" description="Fibronectin type-III" evidence="4">
    <location>
        <begin position="1"/>
        <end position="82"/>
    </location>
</feature>
<keyword evidence="1" id="KW-0677">Repeat</keyword>
<dbReference type="InterPro" id="IPR013098">
    <property type="entry name" value="Ig_I-set"/>
</dbReference>
<feature type="domain" description="Fibronectin type-III" evidence="4">
    <location>
        <begin position="350"/>
        <end position="447"/>
    </location>
</feature>
<dbReference type="FunFam" id="2.60.40.10:FF:000002">
    <property type="entry name" value="Titin a"/>
    <property type="match status" value="1"/>
</dbReference>
<dbReference type="GO" id="GO:0031430">
    <property type="term" value="C:M band"/>
    <property type="evidence" value="ECO:0007669"/>
    <property type="project" value="TreeGrafter"/>
</dbReference>
<dbReference type="FunFam" id="2.60.40.10:FF:000003">
    <property type="entry name" value="Titin isoform E"/>
    <property type="match status" value="1"/>
</dbReference>
<dbReference type="SMART" id="SM00409">
    <property type="entry name" value="IG"/>
    <property type="match status" value="2"/>
</dbReference>
<proteinExistence type="predicted"/>
<dbReference type="FunFam" id="2.60.40.10:FF:000031">
    <property type="entry name" value="Myosin-binding protein C, slow type"/>
    <property type="match status" value="1"/>
</dbReference>
<dbReference type="PANTHER" id="PTHR14340">
    <property type="entry name" value="MICROFIBRIL-ASSOCIATED GLYCOPROTEIN 3"/>
    <property type="match status" value="1"/>
</dbReference>
<keyword evidence="6" id="KW-1185">Reference proteome</keyword>
<dbReference type="Pfam" id="PF07679">
    <property type="entry name" value="I-set"/>
    <property type="match status" value="2"/>
</dbReference>
<accession>A0A3Q4N6T3</accession>
<dbReference type="InterPro" id="IPR013783">
    <property type="entry name" value="Ig-like_fold"/>
</dbReference>
<dbReference type="GO" id="GO:0045214">
    <property type="term" value="P:sarcomere organization"/>
    <property type="evidence" value="ECO:0007669"/>
    <property type="project" value="TreeGrafter"/>
</dbReference>
<feature type="domain" description="Ig-like" evidence="3">
    <location>
        <begin position="255"/>
        <end position="341"/>
    </location>
</feature>
<dbReference type="Ensembl" id="ENSNBRT00000029071.1">
    <property type="protein sequence ID" value="ENSNBRP00000028329.1"/>
    <property type="gene ID" value="ENSNBRG00000021451.1"/>
</dbReference>
<dbReference type="GO" id="GO:0008307">
    <property type="term" value="F:structural constituent of muscle"/>
    <property type="evidence" value="ECO:0007669"/>
    <property type="project" value="TreeGrafter"/>
</dbReference>
<evidence type="ECO:0000256" key="1">
    <source>
        <dbReference type="ARBA" id="ARBA00022737"/>
    </source>
</evidence>
<dbReference type="PROSITE" id="PS50853">
    <property type="entry name" value="FN3"/>
    <property type="match status" value="3"/>
</dbReference>
<protein>
    <recommendedName>
        <fullName evidence="7">Titin</fullName>
    </recommendedName>
</protein>
<reference evidence="5" key="2">
    <citation type="submission" date="2025-09" db="UniProtKB">
        <authorList>
            <consortium name="Ensembl"/>
        </authorList>
    </citation>
    <scope>IDENTIFICATION</scope>
</reference>
<feature type="domain" description="Ig-like" evidence="3">
    <location>
        <begin position="453"/>
        <end position="540"/>
    </location>
</feature>
<dbReference type="CDD" id="cd00063">
    <property type="entry name" value="FN3"/>
    <property type="match status" value="3"/>
</dbReference>
<evidence type="ECO:0000313" key="6">
    <source>
        <dbReference type="Proteomes" id="UP000261580"/>
    </source>
</evidence>
<evidence type="ECO:0008006" key="7">
    <source>
        <dbReference type="Google" id="ProtNLM"/>
    </source>
</evidence>
<dbReference type="SUPFAM" id="SSF48726">
    <property type="entry name" value="Immunoglobulin"/>
    <property type="match status" value="2"/>
</dbReference>
<dbReference type="FunFam" id="2.60.40.10:FF:000034">
    <property type="entry name" value="Titin isoform A"/>
    <property type="match status" value="1"/>
</dbReference>
<dbReference type="FunFam" id="2.60.40.10:FF:000135">
    <property type="entry name" value="Titin a"/>
    <property type="match status" value="1"/>
</dbReference>
<dbReference type="PANTHER" id="PTHR14340:SF13">
    <property type="entry name" value="TITIN"/>
    <property type="match status" value="1"/>
</dbReference>
<evidence type="ECO:0000313" key="5">
    <source>
        <dbReference type="Ensembl" id="ENSNBRP00000028329.1"/>
    </source>
</evidence>
<evidence type="ECO:0000256" key="2">
    <source>
        <dbReference type="ARBA" id="ARBA00023319"/>
    </source>
</evidence>
<sequence length="574" mass="63424">MVLTWEAPSEDGGSPVTGYIIEKHDKEGVRWTRCNRQTVTDLSFKVKGLLESHNYEFRVAAENSVGVGEPSSPTVFYKALDPIFRPGPPHNPRVTDTTRTSVFLSWGKPISDGGCEIQGYIVECCSTTAEAPAAEGAATDTVVEEWIMCTPATGVKKTKFEVANLKENQAYKFRVCAINKVGVGEHADVYLLEVQLKGQEKWSGVNTFKTMEATVSNLNPGEEYLFRITAVNDKGKSDPKVLSGPVMTKNLVFEPDVRPEFSSYSVHVGKDINIDIPVFGRPKPTITWTKDGAPLKFTTRVNIVNTPTHTTLSIKEAAGDDGGMYSINVANSAGKKDTTIEVIVLDKPGPPCGPVRFDEITTQSVTISWDPPKHNGGCQISNYVVQKRDTTTTTWENVSINWARTTIKVSRLKTGAEYQFRIIAQNRYGKSHGLDSSAVVAQYPYRDDAVEAPKFSIDPAFTKTIIVNAGETFKLDADVRGKPLPTIQWFKDDKPVENTLRLEIRNTENHAMIVIKDSIRVDGGTYTLQLTNEAGSETVPFKVLVLDKPNQNMMAEAESLVILLMPWRKDRPNG</sequence>
<evidence type="ECO:0000259" key="4">
    <source>
        <dbReference type="PROSITE" id="PS50853"/>
    </source>
</evidence>
<dbReference type="InterPro" id="IPR003599">
    <property type="entry name" value="Ig_sub"/>
</dbReference>
<name>A0A3Q4N6T3_NEOBR</name>
<reference evidence="5" key="1">
    <citation type="submission" date="2025-08" db="UniProtKB">
        <authorList>
            <consortium name="Ensembl"/>
        </authorList>
    </citation>
    <scope>IDENTIFICATION</scope>
</reference>
<dbReference type="InterPro" id="IPR003961">
    <property type="entry name" value="FN3_dom"/>
</dbReference>
<dbReference type="Proteomes" id="UP000261580">
    <property type="component" value="Unassembled WGS sequence"/>
</dbReference>
<dbReference type="InterPro" id="IPR003598">
    <property type="entry name" value="Ig_sub2"/>
</dbReference>